<evidence type="ECO:0000313" key="3">
    <source>
        <dbReference type="Proteomes" id="UP000614601"/>
    </source>
</evidence>
<sequence length="642" mass="73180">MTLNAEITHQNKIKRENQERKVNEQYRQLKSFLNGNCNYWAAKAKLLTAQADKTIPAKLIKSLELEMALKHKSVKDVVGLTEYLYKMHGDEVDFRKLCTEKINSAMQNNKGTKFLEELQNSLNPNVFLDPLLQTHESSFSRIKKLVLLAMNPSVGFKKVGRALYDQYISERAKLGNNFVLGTSPLDLIWFHLHKHLMDQNLGDYTKDEALFVQQLLLKCCVADAAGLLKESFFDVINEFGFAIPRLKDSWTIPLKLCCCIFSQEQPSQMAKLMSTDLESSSYVQISEALINNVDVHLDLELSKFLIQFATFVHSACEEDGIFVCIPGNVTDMSLRAIETYWKNVVMQSKPGPIKTKKTLGAVSRLYEDALTVARNVFKAFQKYNNLQTVQIEPNLRNILLLDDVKNGFHVVAQALMVGGEMELADKFIKLSIQTTKNSEEQKLLDVQLLQVNVSLRRYTSALKIFVDLFENESEVSKVLDGVSSVFPDIVFDENTLILLPKDQLYVYIVIIFMHTIFLILIRSITLDRIKHVAASLILLSMQICYEAFDDHKICGFLQLCERCNLYLINIASLILKEHLAVHIVNSKAKCLQGGSDMYETSEQKRAMMSMAKRPDSATMNRLTPYRNVIVFLKEFKAVFTDL</sequence>
<protein>
    <submittedName>
        <fullName evidence="2">Uncharacterized protein</fullName>
    </submittedName>
</protein>
<reference evidence="2" key="1">
    <citation type="submission" date="2020-09" db="EMBL/GenBank/DDBJ databases">
        <authorList>
            <person name="Kikuchi T."/>
        </authorList>
    </citation>
    <scope>NUCLEOTIDE SEQUENCE</scope>
    <source>
        <strain evidence="2">SH1</strain>
    </source>
</reference>
<dbReference type="EMBL" id="CAJFCW020000002">
    <property type="protein sequence ID" value="CAG9094303.1"/>
    <property type="molecule type" value="Genomic_DNA"/>
</dbReference>
<organism evidence="2 3">
    <name type="scientific">Bursaphelenchus okinawaensis</name>
    <dbReference type="NCBI Taxonomy" id="465554"/>
    <lineage>
        <taxon>Eukaryota</taxon>
        <taxon>Metazoa</taxon>
        <taxon>Ecdysozoa</taxon>
        <taxon>Nematoda</taxon>
        <taxon>Chromadorea</taxon>
        <taxon>Rhabditida</taxon>
        <taxon>Tylenchina</taxon>
        <taxon>Tylenchomorpha</taxon>
        <taxon>Aphelenchoidea</taxon>
        <taxon>Aphelenchoididae</taxon>
        <taxon>Bursaphelenchus</taxon>
    </lineage>
</organism>
<name>A0A811K7M4_9BILA</name>
<keyword evidence="1" id="KW-0812">Transmembrane</keyword>
<evidence type="ECO:0000256" key="1">
    <source>
        <dbReference type="SAM" id="Phobius"/>
    </source>
</evidence>
<dbReference type="OrthoDB" id="5860981at2759"/>
<dbReference type="Proteomes" id="UP000614601">
    <property type="component" value="Unassembled WGS sequence"/>
</dbReference>
<dbReference type="Proteomes" id="UP000783686">
    <property type="component" value="Unassembled WGS sequence"/>
</dbReference>
<keyword evidence="1" id="KW-1133">Transmembrane helix</keyword>
<feature type="transmembrane region" description="Helical" evidence="1">
    <location>
        <begin position="504"/>
        <end position="521"/>
    </location>
</feature>
<accession>A0A811K7M4</accession>
<keyword evidence="3" id="KW-1185">Reference proteome</keyword>
<keyword evidence="1" id="KW-0472">Membrane</keyword>
<evidence type="ECO:0000313" key="2">
    <source>
        <dbReference type="EMBL" id="CAD5211768.1"/>
    </source>
</evidence>
<dbReference type="AlphaFoldDB" id="A0A811K7M4"/>
<gene>
    <name evidence="2" type="ORF">BOKJ2_LOCUS3859</name>
</gene>
<dbReference type="EMBL" id="CAJFDH010000002">
    <property type="protein sequence ID" value="CAD5211768.1"/>
    <property type="molecule type" value="Genomic_DNA"/>
</dbReference>
<comment type="caution">
    <text evidence="2">The sequence shown here is derived from an EMBL/GenBank/DDBJ whole genome shotgun (WGS) entry which is preliminary data.</text>
</comment>
<proteinExistence type="predicted"/>